<evidence type="ECO:0000256" key="2">
    <source>
        <dbReference type="RuleBase" id="RU003567"/>
    </source>
</evidence>
<name>A0A5B8MQY0_9CHLO</name>
<dbReference type="CDD" id="cd07017">
    <property type="entry name" value="S14_ClpP_2"/>
    <property type="match status" value="1"/>
</dbReference>
<evidence type="ECO:0000313" key="3">
    <source>
        <dbReference type="EMBL" id="QDZ22823.1"/>
    </source>
</evidence>
<dbReference type="EMBL" id="CP031041">
    <property type="protein sequence ID" value="QDZ22823.1"/>
    <property type="molecule type" value="Genomic_DNA"/>
</dbReference>
<protein>
    <recommendedName>
        <fullName evidence="2">ATP-dependent Clp protease proteolytic subunit</fullName>
    </recommendedName>
</protein>
<dbReference type="Proteomes" id="UP000316726">
    <property type="component" value="Chromosome 8"/>
</dbReference>
<dbReference type="Pfam" id="PF00574">
    <property type="entry name" value="CLP_protease"/>
    <property type="match status" value="1"/>
</dbReference>
<keyword evidence="4" id="KW-1185">Reference proteome</keyword>
<organism evidence="3 4">
    <name type="scientific">Chloropicon primus</name>
    <dbReference type="NCBI Taxonomy" id="1764295"/>
    <lineage>
        <taxon>Eukaryota</taxon>
        <taxon>Viridiplantae</taxon>
        <taxon>Chlorophyta</taxon>
        <taxon>Chloropicophyceae</taxon>
        <taxon>Chloropicales</taxon>
        <taxon>Chloropicaceae</taxon>
        <taxon>Chloropicon</taxon>
    </lineage>
</organism>
<dbReference type="PRINTS" id="PR00127">
    <property type="entry name" value="CLPPROTEASEP"/>
</dbReference>
<keyword evidence="3" id="KW-0645">Protease</keyword>
<dbReference type="InterPro" id="IPR001907">
    <property type="entry name" value="ClpP"/>
</dbReference>
<evidence type="ECO:0000256" key="1">
    <source>
        <dbReference type="ARBA" id="ARBA00007039"/>
    </source>
</evidence>
<dbReference type="GO" id="GO:0004176">
    <property type="term" value="F:ATP-dependent peptidase activity"/>
    <property type="evidence" value="ECO:0007669"/>
    <property type="project" value="InterPro"/>
</dbReference>
<dbReference type="GO" id="GO:0009368">
    <property type="term" value="C:endopeptidase Clp complex"/>
    <property type="evidence" value="ECO:0007669"/>
    <property type="project" value="TreeGrafter"/>
</dbReference>
<dbReference type="PANTHER" id="PTHR10381:SF46">
    <property type="entry name" value="ATP-DEPENDENT CLP PROTEASE PROTEOLYTIC SUBUNIT-RELATED PROTEIN 2, CHLOROPLASTIC"/>
    <property type="match status" value="1"/>
</dbReference>
<dbReference type="InterPro" id="IPR023562">
    <property type="entry name" value="ClpP/TepA"/>
</dbReference>
<dbReference type="GO" id="GO:0006515">
    <property type="term" value="P:protein quality control for misfolded or incompletely synthesized proteins"/>
    <property type="evidence" value="ECO:0007669"/>
    <property type="project" value="TreeGrafter"/>
</dbReference>
<accession>A0A5B8MQY0</accession>
<reference evidence="3 4" key="1">
    <citation type="submission" date="2018-07" db="EMBL/GenBank/DDBJ databases">
        <title>The complete nuclear genome of the prasinophyte Chloropicon primus (CCMP1205).</title>
        <authorList>
            <person name="Pombert J.-F."/>
            <person name="Otis C."/>
            <person name="Turmel M."/>
            <person name="Lemieux C."/>
        </authorList>
    </citation>
    <scope>NUCLEOTIDE SEQUENCE [LARGE SCALE GENOMIC DNA]</scope>
    <source>
        <strain evidence="3 4">CCMP1205</strain>
    </source>
</reference>
<comment type="similarity">
    <text evidence="1 2">Belongs to the peptidase S14 family.</text>
</comment>
<evidence type="ECO:0000313" key="4">
    <source>
        <dbReference type="Proteomes" id="UP000316726"/>
    </source>
</evidence>
<proteinExistence type="inferred from homology"/>
<dbReference type="InterPro" id="IPR029045">
    <property type="entry name" value="ClpP/crotonase-like_dom_sf"/>
</dbReference>
<dbReference type="AlphaFoldDB" id="A0A5B8MQY0"/>
<gene>
    <name evidence="3" type="ORF">A3770_08p53410</name>
</gene>
<dbReference type="PANTHER" id="PTHR10381">
    <property type="entry name" value="ATP-DEPENDENT CLP PROTEASE PROTEOLYTIC SUBUNIT"/>
    <property type="match status" value="1"/>
</dbReference>
<keyword evidence="3" id="KW-0378">Hydrolase</keyword>
<dbReference type="STRING" id="1764295.A0A5B8MQY0"/>
<dbReference type="Gene3D" id="3.90.226.10">
    <property type="entry name" value="2-enoyl-CoA Hydratase, Chain A, domain 1"/>
    <property type="match status" value="1"/>
</dbReference>
<dbReference type="GO" id="GO:0051117">
    <property type="term" value="F:ATPase binding"/>
    <property type="evidence" value="ECO:0007669"/>
    <property type="project" value="TreeGrafter"/>
</dbReference>
<dbReference type="GO" id="GO:0004252">
    <property type="term" value="F:serine-type endopeptidase activity"/>
    <property type="evidence" value="ECO:0007669"/>
    <property type="project" value="InterPro"/>
</dbReference>
<sequence>MEVFGRRSARGVLGGSKEAQHNRGLGWEFQKHARSLLQEGRHTRIRNTTTTTRGRGVGQGARRLVTKMPVAVPRVPYRTPQEGNWQWVDLWNCLYRERILFLGQGVTEELGNQLVGTLLYLDSVSQKDLQMYINTCEGGQLVPSLALYDTMRHLKSDIVTVGFGGVMGMAAFLMCSGTKGKRLSLGHTRIMMHLPSGAARGSSTDMWNETRELLRIRGYMLKCLEQQTGKSQEQLLEDFSRNRYFTPESAQEYGIIDQVLRPRRKAGK</sequence>
<dbReference type="GO" id="GO:0009536">
    <property type="term" value="C:plastid"/>
    <property type="evidence" value="ECO:0007669"/>
    <property type="project" value="UniProtKB-ARBA"/>
</dbReference>
<dbReference type="OrthoDB" id="2017408at2759"/>
<dbReference type="SUPFAM" id="SSF52096">
    <property type="entry name" value="ClpP/crotonase"/>
    <property type="match status" value="1"/>
</dbReference>